<proteinExistence type="predicted"/>
<keyword evidence="3" id="KW-1185">Reference proteome</keyword>
<keyword evidence="1" id="KW-0472">Membrane</keyword>
<keyword evidence="1" id="KW-0812">Transmembrane</keyword>
<dbReference type="AlphaFoldDB" id="A0A0M8PG16"/>
<feature type="transmembrane region" description="Helical" evidence="1">
    <location>
        <begin position="160"/>
        <end position="181"/>
    </location>
</feature>
<comment type="caution">
    <text evidence="2">The sequence shown here is derived from an EMBL/GenBank/DDBJ whole genome shotgun (WGS) entry which is preliminary data.</text>
</comment>
<name>A0A0M8PG16_9EURO</name>
<protein>
    <recommendedName>
        <fullName evidence="4">Membrane fusion mating protein FIG1</fullName>
    </recommendedName>
</protein>
<dbReference type="EMBL" id="LHQQ01000022">
    <property type="protein sequence ID" value="KOS46940.1"/>
    <property type="molecule type" value="Genomic_DNA"/>
</dbReference>
<evidence type="ECO:0000256" key="1">
    <source>
        <dbReference type="SAM" id="Phobius"/>
    </source>
</evidence>
<reference evidence="2 3" key="1">
    <citation type="submission" date="2015-08" db="EMBL/GenBank/DDBJ databases">
        <title>Genome sequencing of Penicillium nordicum.</title>
        <authorList>
            <person name="Nguyen H.D."/>
            <person name="Seifert K.A."/>
        </authorList>
    </citation>
    <scope>NUCLEOTIDE SEQUENCE [LARGE SCALE GENOMIC DNA]</scope>
    <source>
        <strain evidence="2 3">DAOMC 185683</strain>
    </source>
</reference>
<dbReference type="GO" id="GO:0016020">
    <property type="term" value="C:membrane"/>
    <property type="evidence" value="ECO:0007669"/>
    <property type="project" value="InterPro"/>
</dbReference>
<dbReference type="STRING" id="229535.A0A0M8PG16"/>
<feature type="transmembrane region" description="Helical" evidence="1">
    <location>
        <begin position="21"/>
        <end position="40"/>
    </location>
</feature>
<evidence type="ECO:0000313" key="2">
    <source>
        <dbReference type="EMBL" id="KOS46940.1"/>
    </source>
</evidence>
<evidence type="ECO:0008006" key="4">
    <source>
        <dbReference type="Google" id="ProtNLM"/>
    </source>
</evidence>
<organism evidence="2 3">
    <name type="scientific">Penicillium nordicum</name>
    <dbReference type="NCBI Taxonomy" id="229535"/>
    <lineage>
        <taxon>Eukaryota</taxon>
        <taxon>Fungi</taxon>
        <taxon>Dikarya</taxon>
        <taxon>Ascomycota</taxon>
        <taxon>Pezizomycotina</taxon>
        <taxon>Eurotiomycetes</taxon>
        <taxon>Eurotiomycetidae</taxon>
        <taxon>Eurotiales</taxon>
        <taxon>Aspergillaceae</taxon>
        <taxon>Penicillium</taxon>
    </lineage>
</organism>
<evidence type="ECO:0000313" key="3">
    <source>
        <dbReference type="Proteomes" id="UP000037696"/>
    </source>
</evidence>
<feature type="transmembrane region" description="Helical" evidence="1">
    <location>
        <begin position="201"/>
        <end position="226"/>
    </location>
</feature>
<dbReference type="PANTHER" id="PTHR28092:SF1">
    <property type="entry name" value="FACTOR-INDUCED GENE 1 PROTEIN"/>
    <property type="match status" value="1"/>
</dbReference>
<dbReference type="Pfam" id="PF12351">
    <property type="entry name" value="Fig1"/>
    <property type="match status" value="1"/>
</dbReference>
<gene>
    <name evidence="2" type="ORF">ACN38_g2068</name>
</gene>
<sequence length="286" mass="30947">MALRSEIKRIRESLPHFAYHQFLMLLSAIAVILLSILLAGCSSSNSLSNVYLLSLEYTAKESSFPTKPGQVSSAIAHAIQDVSQTGNGTTLEVRAGYMGICVTQSHTGRICSNNVKVLANLFQTQRSVNNGNTSTEIVPDPLNLIMIANEFKEKIVFNGLIYIVVALMFICILSLSTFPGWRDEVDENGSAFESKPFPSRIALSICLLAVSASFGFGLISILWQHINSSATATMTEILTYGAVSGHVGAAAMALGWLSIGLLGIVCMALFMMKLTLTMVRQPEEDD</sequence>
<dbReference type="OrthoDB" id="3550957at2759"/>
<keyword evidence="1" id="KW-1133">Transmembrane helix</keyword>
<dbReference type="PANTHER" id="PTHR28092">
    <property type="entry name" value="FACTOR-INDUCED GENE 1 PROTEIN"/>
    <property type="match status" value="1"/>
</dbReference>
<dbReference type="InterPro" id="IPR033481">
    <property type="entry name" value="Dni1/Fig1"/>
</dbReference>
<feature type="transmembrane region" description="Helical" evidence="1">
    <location>
        <begin position="246"/>
        <end position="270"/>
    </location>
</feature>
<accession>A0A0M8PG16</accession>
<dbReference type="Proteomes" id="UP000037696">
    <property type="component" value="Unassembled WGS sequence"/>
</dbReference>
<dbReference type="GO" id="GO:0043332">
    <property type="term" value="C:mating projection tip"/>
    <property type="evidence" value="ECO:0007669"/>
    <property type="project" value="TreeGrafter"/>
</dbReference>
<dbReference type="GO" id="GO:0000747">
    <property type="term" value="P:conjugation with cellular fusion"/>
    <property type="evidence" value="ECO:0007669"/>
    <property type="project" value="TreeGrafter"/>
</dbReference>